<accession>A0A9N9GQI8</accession>
<reference evidence="2" key="1">
    <citation type="submission" date="2021-06" db="EMBL/GenBank/DDBJ databases">
        <authorList>
            <person name="Kallberg Y."/>
            <person name="Tangrot J."/>
            <person name="Rosling A."/>
        </authorList>
    </citation>
    <scope>NUCLEOTIDE SEQUENCE</scope>
    <source>
        <strain evidence="2">FL130A</strain>
    </source>
</reference>
<feature type="region of interest" description="Disordered" evidence="1">
    <location>
        <begin position="150"/>
        <end position="177"/>
    </location>
</feature>
<evidence type="ECO:0000313" key="2">
    <source>
        <dbReference type="EMBL" id="CAG8618818.1"/>
    </source>
</evidence>
<gene>
    <name evidence="2" type="ORF">ALEPTO_LOCUS8873</name>
</gene>
<sequence>MADAFTDVAKRLFTFHVYPTQAIVKETFKAYIEEMFPDFMSNIGQITLQTLLQKIKNNRGAALQSVRSAVWCIFRHKKLPLLKSNVAAAAIVSTLWVYTIARTAFSAMAVPTLTNTHCVFKLAQEFKGNGLLHDTANAILTDASPQYDPDLDETLPQRSSSMHLSQEEMDDLSSSMHLSQEEMDDLFDFTL</sequence>
<evidence type="ECO:0000313" key="3">
    <source>
        <dbReference type="Proteomes" id="UP000789508"/>
    </source>
</evidence>
<dbReference type="EMBL" id="CAJVPS010005814">
    <property type="protein sequence ID" value="CAG8618818.1"/>
    <property type="molecule type" value="Genomic_DNA"/>
</dbReference>
<evidence type="ECO:0000256" key="1">
    <source>
        <dbReference type="SAM" id="MobiDB-lite"/>
    </source>
</evidence>
<protein>
    <submittedName>
        <fullName evidence="2">3343_t:CDS:1</fullName>
    </submittedName>
</protein>
<dbReference type="Proteomes" id="UP000789508">
    <property type="component" value="Unassembled WGS sequence"/>
</dbReference>
<comment type="caution">
    <text evidence="2">The sequence shown here is derived from an EMBL/GenBank/DDBJ whole genome shotgun (WGS) entry which is preliminary data.</text>
</comment>
<proteinExistence type="predicted"/>
<keyword evidence="3" id="KW-1185">Reference proteome</keyword>
<organism evidence="2 3">
    <name type="scientific">Ambispora leptoticha</name>
    <dbReference type="NCBI Taxonomy" id="144679"/>
    <lineage>
        <taxon>Eukaryota</taxon>
        <taxon>Fungi</taxon>
        <taxon>Fungi incertae sedis</taxon>
        <taxon>Mucoromycota</taxon>
        <taxon>Glomeromycotina</taxon>
        <taxon>Glomeromycetes</taxon>
        <taxon>Archaeosporales</taxon>
        <taxon>Ambisporaceae</taxon>
        <taxon>Ambispora</taxon>
    </lineage>
</organism>
<dbReference type="AlphaFoldDB" id="A0A9N9GQI8"/>
<name>A0A9N9GQI8_9GLOM</name>